<evidence type="ECO:0000256" key="6">
    <source>
        <dbReference type="ARBA" id="ARBA00023004"/>
    </source>
</evidence>
<reference evidence="8 9" key="1">
    <citation type="submission" date="2015-09" db="EMBL/GenBank/DDBJ databases">
        <title>Draft genome of the parasitic nematode Teladorsagia circumcincta isolate WARC Sus (inbred).</title>
        <authorList>
            <person name="Mitreva M."/>
        </authorList>
    </citation>
    <scope>NUCLEOTIDE SEQUENCE [LARGE SCALE GENOMIC DNA]</scope>
    <source>
        <strain evidence="8 9">S</strain>
    </source>
</reference>
<evidence type="ECO:0000256" key="1">
    <source>
        <dbReference type="ARBA" id="ARBA00001961"/>
    </source>
</evidence>
<evidence type="ECO:0000256" key="5">
    <source>
        <dbReference type="ARBA" id="ARBA00023002"/>
    </source>
</evidence>
<protein>
    <recommendedName>
        <fullName evidence="7">Prolyl 4-hydroxylase alpha subunit domain-containing protein</fullName>
    </recommendedName>
</protein>
<evidence type="ECO:0000313" key="9">
    <source>
        <dbReference type="Proteomes" id="UP000230423"/>
    </source>
</evidence>
<gene>
    <name evidence="8" type="ORF">TELCIR_02683</name>
</gene>
<keyword evidence="6" id="KW-0408">Iron</keyword>
<proteinExistence type="predicted"/>
<evidence type="ECO:0000256" key="3">
    <source>
        <dbReference type="ARBA" id="ARBA00022896"/>
    </source>
</evidence>
<feature type="domain" description="Prolyl 4-hydroxylase alpha subunit" evidence="7">
    <location>
        <begin position="54"/>
        <end position="206"/>
    </location>
</feature>
<dbReference type="EMBL" id="KZ345158">
    <property type="protein sequence ID" value="PIO75275.1"/>
    <property type="molecule type" value="Genomic_DNA"/>
</dbReference>
<accession>A0A2G9UYH2</accession>
<dbReference type="GO" id="GO:0005506">
    <property type="term" value="F:iron ion binding"/>
    <property type="evidence" value="ECO:0007669"/>
    <property type="project" value="InterPro"/>
</dbReference>
<dbReference type="OrthoDB" id="420380at2759"/>
<evidence type="ECO:0000313" key="8">
    <source>
        <dbReference type="EMBL" id="PIO75275.1"/>
    </source>
</evidence>
<evidence type="ECO:0000259" key="7">
    <source>
        <dbReference type="SMART" id="SM00702"/>
    </source>
</evidence>
<dbReference type="PANTHER" id="PTHR10869">
    <property type="entry name" value="PROLYL 4-HYDROXYLASE ALPHA SUBUNIT"/>
    <property type="match status" value="1"/>
</dbReference>
<dbReference type="GO" id="GO:0031418">
    <property type="term" value="F:L-ascorbic acid binding"/>
    <property type="evidence" value="ECO:0007669"/>
    <property type="project" value="UniProtKB-KW"/>
</dbReference>
<evidence type="ECO:0000256" key="2">
    <source>
        <dbReference type="ARBA" id="ARBA00022723"/>
    </source>
</evidence>
<keyword evidence="5" id="KW-0560">Oxidoreductase</keyword>
<comment type="cofactor">
    <cofactor evidence="1">
        <name>L-ascorbate</name>
        <dbReference type="ChEBI" id="CHEBI:38290"/>
    </cofactor>
</comment>
<keyword evidence="2" id="KW-0479">Metal-binding</keyword>
<evidence type="ECO:0000256" key="4">
    <source>
        <dbReference type="ARBA" id="ARBA00022964"/>
    </source>
</evidence>
<keyword evidence="4" id="KW-0223">Dioxygenase</keyword>
<dbReference type="Gene3D" id="2.60.120.620">
    <property type="entry name" value="q2cbj1_9rhob like domain"/>
    <property type="match status" value="1"/>
</dbReference>
<dbReference type="SMART" id="SM00702">
    <property type="entry name" value="P4Hc"/>
    <property type="match status" value="1"/>
</dbReference>
<dbReference type="GO" id="GO:0005783">
    <property type="term" value="C:endoplasmic reticulum"/>
    <property type="evidence" value="ECO:0007669"/>
    <property type="project" value="TreeGrafter"/>
</dbReference>
<name>A0A2G9UYH2_TELCI</name>
<sequence>MQLLLHLLLQFRESCSQIEKIDNSRKEEIRVELECHVFVRNYQFINVEVLSEDPILFIYRGFAPAGYVEDFLEDVHVRRLTEQVVVNDGEENVTELSEVRRANGTWIPHTASYGAARMYERAVALLPFINFESSEPWQVLSYLPGGHYAPHNDYIEFASPAHYDRWTKRYGNRMATLFLLCKESNSLHGGCPVYEGEKIAAVLWIRMKGQNMFRSASNQLSLRELMEL</sequence>
<dbReference type="GO" id="GO:0004656">
    <property type="term" value="F:procollagen-proline 4-dioxygenase activity"/>
    <property type="evidence" value="ECO:0007669"/>
    <property type="project" value="TreeGrafter"/>
</dbReference>
<dbReference type="InterPro" id="IPR045054">
    <property type="entry name" value="P4HA-like"/>
</dbReference>
<keyword evidence="9" id="KW-1185">Reference proteome</keyword>
<dbReference type="Proteomes" id="UP000230423">
    <property type="component" value="Unassembled WGS sequence"/>
</dbReference>
<organism evidence="8 9">
    <name type="scientific">Teladorsagia circumcincta</name>
    <name type="common">Brown stomach worm</name>
    <name type="synonym">Ostertagia circumcincta</name>
    <dbReference type="NCBI Taxonomy" id="45464"/>
    <lineage>
        <taxon>Eukaryota</taxon>
        <taxon>Metazoa</taxon>
        <taxon>Ecdysozoa</taxon>
        <taxon>Nematoda</taxon>
        <taxon>Chromadorea</taxon>
        <taxon>Rhabditida</taxon>
        <taxon>Rhabditina</taxon>
        <taxon>Rhabditomorpha</taxon>
        <taxon>Strongyloidea</taxon>
        <taxon>Trichostrongylidae</taxon>
        <taxon>Teladorsagia</taxon>
    </lineage>
</organism>
<dbReference type="AlphaFoldDB" id="A0A2G9UYH2"/>
<dbReference type="PANTHER" id="PTHR10869:SF210">
    <property type="entry name" value="FE2OG DIOXYGENASE DOMAIN-CONTAINING PROTEIN"/>
    <property type="match status" value="1"/>
</dbReference>
<keyword evidence="3" id="KW-0847">Vitamin C</keyword>
<dbReference type="InterPro" id="IPR006620">
    <property type="entry name" value="Pro_4_hyd_alph"/>
</dbReference>